<evidence type="ECO:0000259" key="1">
    <source>
        <dbReference type="Pfam" id="PF21188"/>
    </source>
</evidence>
<evidence type="ECO:0000313" key="2">
    <source>
        <dbReference type="EMBL" id="KFG57285.1"/>
    </source>
</evidence>
<dbReference type="AlphaFoldDB" id="A0A086LKW7"/>
<comment type="caution">
    <text evidence="2">The sequence shown here is derived from an EMBL/GenBank/DDBJ whole genome shotgun (WGS) entry which is preliminary data.</text>
</comment>
<organism evidence="2 3">
    <name type="scientific">Toxoplasma gondii RUB</name>
    <dbReference type="NCBI Taxonomy" id="935652"/>
    <lineage>
        <taxon>Eukaryota</taxon>
        <taxon>Sar</taxon>
        <taxon>Alveolata</taxon>
        <taxon>Apicomplexa</taxon>
        <taxon>Conoidasida</taxon>
        <taxon>Coccidia</taxon>
        <taxon>Eucoccidiorida</taxon>
        <taxon>Eimeriorina</taxon>
        <taxon>Sarcocystidae</taxon>
        <taxon>Toxoplasma</taxon>
    </lineage>
</organism>
<dbReference type="EMBL" id="AFYV02002886">
    <property type="protein sequence ID" value="KFG57285.1"/>
    <property type="molecule type" value="Genomic_DNA"/>
</dbReference>
<evidence type="ECO:0000313" key="3">
    <source>
        <dbReference type="Proteomes" id="UP000028834"/>
    </source>
</evidence>
<dbReference type="Pfam" id="PF21188">
    <property type="entry name" value="BRR2_plug"/>
    <property type="match status" value="1"/>
</dbReference>
<dbReference type="Proteomes" id="UP000028834">
    <property type="component" value="Unassembled WGS sequence"/>
</dbReference>
<proteinExistence type="predicted"/>
<reference evidence="2 3" key="1">
    <citation type="submission" date="2014-05" db="EMBL/GenBank/DDBJ databases">
        <authorList>
            <person name="Sibley D."/>
            <person name="Venepally P."/>
            <person name="Karamycheva S."/>
            <person name="Hadjithomas M."/>
            <person name="Khan A."/>
            <person name="Brunk B."/>
            <person name="Roos D."/>
            <person name="Caler E."/>
            <person name="Lorenzi H."/>
        </authorList>
    </citation>
    <scope>NUCLEOTIDE SEQUENCE [LARGE SCALE GENOMIC DNA]</scope>
    <source>
        <strain evidence="2 3">RUB</strain>
    </source>
</reference>
<accession>A0A086LKW7</accession>
<feature type="domain" description="Pre-mRNA-splicing helicase BRR2-like plug" evidence="1">
    <location>
        <begin position="108"/>
        <end position="174"/>
    </location>
</feature>
<protein>
    <submittedName>
        <fullName evidence="2">Putative activating signal cointegrator 1 complex subunit 3 family 1 ASCC3L1</fullName>
    </submittedName>
</protein>
<sequence>MAEEFERFKRFEYRQNSNLVLQRDTSTGVAPAVHLGEPTGEPESLAGRKLYPMGDKVERGLKKEDRPVKNDSKRAKLKRNKLDLKRGATVLDADVTEIFFYKPTTQQTRLVYEQLLVTLQQQLGDQPDEVLKGAADEVLAALKADGCRESEKKKNVEQVLGPVNSDVFTRLHQLAKNITDYSLGGEEEDGAQAG</sequence>
<dbReference type="VEuPathDB" id="ToxoDB:TGRUB_223390A"/>
<dbReference type="InterPro" id="IPR048863">
    <property type="entry name" value="BRR2_plug"/>
</dbReference>
<feature type="non-terminal residue" evidence="2">
    <location>
        <position position="194"/>
    </location>
</feature>
<gene>
    <name evidence="2" type="ORF">TGRUB_223390A</name>
</gene>
<name>A0A086LKW7_TOXGO</name>